<dbReference type="Pfam" id="PF00356">
    <property type="entry name" value="LacI"/>
    <property type="match status" value="1"/>
</dbReference>
<dbReference type="GO" id="GO:0000976">
    <property type="term" value="F:transcription cis-regulatory region binding"/>
    <property type="evidence" value="ECO:0007669"/>
    <property type="project" value="TreeGrafter"/>
</dbReference>
<evidence type="ECO:0000313" key="6">
    <source>
        <dbReference type="Proteomes" id="UP000294562"/>
    </source>
</evidence>
<dbReference type="EMBL" id="SMZO01000008">
    <property type="protein sequence ID" value="TDL90538.1"/>
    <property type="molecule type" value="Genomic_DNA"/>
</dbReference>
<comment type="caution">
    <text evidence="5">The sequence shown here is derived from an EMBL/GenBank/DDBJ whole genome shotgun (WGS) entry which is preliminary data.</text>
</comment>
<keyword evidence="6" id="KW-1185">Reference proteome</keyword>
<evidence type="ECO:0000313" key="5">
    <source>
        <dbReference type="EMBL" id="TDL90538.1"/>
    </source>
</evidence>
<name>A0A4R6B4Q4_9RHOB</name>
<keyword evidence="3" id="KW-0804">Transcription</keyword>
<reference evidence="5 6" key="1">
    <citation type="submission" date="2019-03" db="EMBL/GenBank/DDBJ databases">
        <title>Rhodobacteraceae bacterium SM1902, a new member of the family Rhodobacteraceae isolated from Yantai.</title>
        <authorList>
            <person name="Sun Y."/>
        </authorList>
    </citation>
    <scope>NUCLEOTIDE SEQUENCE [LARGE SCALE GENOMIC DNA]</scope>
    <source>
        <strain evidence="5 6">SM1902</strain>
    </source>
</reference>
<dbReference type="SUPFAM" id="SSF47413">
    <property type="entry name" value="lambda repressor-like DNA-binding domains"/>
    <property type="match status" value="1"/>
</dbReference>
<organism evidence="5 6">
    <name type="scientific">Meridianimarinicoccus aquatilis</name>
    <dbReference type="NCBI Taxonomy" id="2552766"/>
    <lineage>
        <taxon>Bacteria</taxon>
        <taxon>Pseudomonadati</taxon>
        <taxon>Pseudomonadota</taxon>
        <taxon>Alphaproteobacteria</taxon>
        <taxon>Rhodobacterales</taxon>
        <taxon>Paracoccaceae</taxon>
        <taxon>Meridianimarinicoccus</taxon>
    </lineage>
</organism>
<accession>A0A4R6B4Q4</accession>
<sequence length="353" mass="38733">MKVPTLSDVARHAGVSYATADRVVNARGRVAEKSASRVRAAIDELGYVRNVDAANLAQRRFYRFAIVLPVGSNAFFTRMRNLFLAAMEQLQAERVALEVIEVKAFHPSSLRAALDRLANDKVDGVALVGSEDATVVEAIEKLRKAKIPVMTLVSDVPGADRNAYVGIDNKVAGRTAGRLIALAHSSSRGRVVPIVGALSARDHADRISGMSEVLESQHDIAPVIEGYDQHDLVEARVAQVLEDDRDVTAIYSAGAGNAGLIRVLERLPECRRRPVAILHELAPHSRRALENGLIDIVIDQRPEDEMMRVVEGLRRLADRRALPVTDPIVPAIFVRENLPPLPLARTEREREDT</sequence>
<proteinExistence type="predicted"/>
<evidence type="ECO:0000256" key="2">
    <source>
        <dbReference type="ARBA" id="ARBA00023125"/>
    </source>
</evidence>
<dbReference type="Gene3D" id="3.40.50.2300">
    <property type="match status" value="2"/>
</dbReference>
<keyword evidence="2 5" id="KW-0238">DNA-binding</keyword>
<dbReference type="AlphaFoldDB" id="A0A4R6B4Q4"/>
<dbReference type="PROSITE" id="PS50932">
    <property type="entry name" value="HTH_LACI_2"/>
    <property type="match status" value="1"/>
</dbReference>
<dbReference type="Gene3D" id="1.10.260.40">
    <property type="entry name" value="lambda repressor-like DNA-binding domains"/>
    <property type="match status" value="1"/>
</dbReference>
<dbReference type="GO" id="GO:0003700">
    <property type="term" value="F:DNA-binding transcription factor activity"/>
    <property type="evidence" value="ECO:0007669"/>
    <property type="project" value="TreeGrafter"/>
</dbReference>
<dbReference type="InterPro" id="IPR000843">
    <property type="entry name" value="HTH_LacI"/>
</dbReference>
<dbReference type="PANTHER" id="PTHR30146">
    <property type="entry name" value="LACI-RELATED TRANSCRIPTIONAL REPRESSOR"/>
    <property type="match status" value="1"/>
</dbReference>
<dbReference type="CDD" id="cd06307">
    <property type="entry name" value="PBP1_sugar_binding"/>
    <property type="match status" value="1"/>
</dbReference>
<dbReference type="SUPFAM" id="SSF53822">
    <property type="entry name" value="Periplasmic binding protein-like I"/>
    <property type="match status" value="1"/>
</dbReference>
<dbReference type="InterPro" id="IPR028082">
    <property type="entry name" value="Peripla_BP_I"/>
</dbReference>
<keyword evidence="1" id="KW-0805">Transcription regulation</keyword>
<dbReference type="Pfam" id="PF13407">
    <property type="entry name" value="Peripla_BP_4"/>
    <property type="match status" value="1"/>
</dbReference>
<dbReference type="InterPro" id="IPR010982">
    <property type="entry name" value="Lambda_DNA-bd_dom_sf"/>
</dbReference>
<protein>
    <submittedName>
        <fullName evidence="5">LacI family DNA-binding transcriptional regulator</fullName>
    </submittedName>
</protein>
<evidence type="ECO:0000259" key="4">
    <source>
        <dbReference type="PROSITE" id="PS50932"/>
    </source>
</evidence>
<dbReference type="Proteomes" id="UP000294562">
    <property type="component" value="Unassembled WGS sequence"/>
</dbReference>
<dbReference type="SMART" id="SM00354">
    <property type="entry name" value="HTH_LACI"/>
    <property type="match status" value="1"/>
</dbReference>
<dbReference type="CDD" id="cd01392">
    <property type="entry name" value="HTH_LacI"/>
    <property type="match status" value="1"/>
</dbReference>
<evidence type="ECO:0000256" key="1">
    <source>
        <dbReference type="ARBA" id="ARBA00023015"/>
    </source>
</evidence>
<feature type="domain" description="HTH lacI-type" evidence="4">
    <location>
        <begin position="4"/>
        <end position="58"/>
    </location>
</feature>
<gene>
    <name evidence="5" type="ORF">E2L05_05275</name>
</gene>
<dbReference type="InterPro" id="IPR025997">
    <property type="entry name" value="SBP_2_dom"/>
</dbReference>
<dbReference type="OrthoDB" id="9805774at2"/>
<dbReference type="PANTHER" id="PTHR30146:SF152">
    <property type="entry name" value="TRANSCRIPTIONAL REGULATORY PROTEIN"/>
    <property type="match status" value="1"/>
</dbReference>
<dbReference type="PROSITE" id="PS00356">
    <property type="entry name" value="HTH_LACI_1"/>
    <property type="match status" value="1"/>
</dbReference>
<evidence type="ECO:0000256" key="3">
    <source>
        <dbReference type="ARBA" id="ARBA00023163"/>
    </source>
</evidence>